<evidence type="ECO:0000313" key="2">
    <source>
        <dbReference type="EMBL" id="KAF2218971.1"/>
    </source>
</evidence>
<organism evidence="2 3">
    <name type="scientific">Elsinoe ampelina</name>
    <dbReference type="NCBI Taxonomy" id="302913"/>
    <lineage>
        <taxon>Eukaryota</taxon>
        <taxon>Fungi</taxon>
        <taxon>Dikarya</taxon>
        <taxon>Ascomycota</taxon>
        <taxon>Pezizomycotina</taxon>
        <taxon>Dothideomycetes</taxon>
        <taxon>Dothideomycetidae</taxon>
        <taxon>Myriangiales</taxon>
        <taxon>Elsinoaceae</taxon>
        <taxon>Elsinoe</taxon>
    </lineage>
</organism>
<gene>
    <name evidence="2" type="ORF">BDZ85DRAFT_62349</name>
</gene>
<evidence type="ECO:0000313" key="3">
    <source>
        <dbReference type="Proteomes" id="UP000799538"/>
    </source>
</evidence>
<accession>A0A6A6FZV8</accession>
<dbReference type="AlphaFoldDB" id="A0A6A6FZV8"/>
<feature type="compositionally biased region" description="Basic and acidic residues" evidence="1">
    <location>
        <begin position="91"/>
        <end position="109"/>
    </location>
</feature>
<sequence length="421" mass="44961">MSTYTSYNGLHFTGRYQAGPVSCMDMRLSRSATRPPIFPFTRTRCLRGTPYALQVGLLLLRSHTCTSHSRLTCLLTNMRQQSIKNGITTSHDVETDTNKSGERSSEPIKVDSSVGPIAIPPHAHFAVVDDGLTATSDNAGGISPDRCHGGSPPPQPDGQGSANLTSGLHTGATTSGHQQTTHTDNSGVHADRGLPGSPSSQAPTIFTDRDVPRAQTSRLGRWTGATSRGLLCIIPLVSLIHVFVEGFFPKHHYSRSSKLACSISELSAALISQIGRGPSHRKDRRLWIKAFELVPGSILAAIFNVISASVEYHVEGSHYASNLCFVLATVCKTASIVAHLVDEPQDSDAMLVVGFKVVELLAVVAAGCGDGHFDDAQDGPGYWLKLGAGIIQVLMQAALAGIVWARWYQGRKSDGKIDSAA</sequence>
<proteinExistence type="predicted"/>
<feature type="compositionally biased region" description="Polar residues" evidence="1">
    <location>
        <begin position="162"/>
        <end position="186"/>
    </location>
</feature>
<name>A0A6A6FZV8_9PEZI</name>
<evidence type="ECO:0000256" key="1">
    <source>
        <dbReference type="SAM" id="MobiDB-lite"/>
    </source>
</evidence>
<dbReference type="EMBL" id="ML992523">
    <property type="protein sequence ID" value="KAF2218971.1"/>
    <property type="molecule type" value="Genomic_DNA"/>
</dbReference>
<feature type="region of interest" description="Disordered" evidence="1">
    <location>
        <begin position="135"/>
        <end position="212"/>
    </location>
</feature>
<protein>
    <submittedName>
        <fullName evidence="2">Uncharacterized protein</fullName>
    </submittedName>
</protein>
<reference evidence="3" key="1">
    <citation type="journal article" date="2020" name="Stud. Mycol.">
        <title>101 Dothideomycetes genomes: A test case for predicting lifestyles and emergence of pathogens.</title>
        <authorList>
            <person name="Haridas S."/>
            <person name="Albert R."/>
            <person name="Binder M."/>
            <person name="Bloem J."/>
            <person name="LaButti K."/>
            <person name="Salamov A."/>
            <person name="Andreopoulos B."/>
            <person name="Baker S."/>
            <person name="Barry K."/>
            <person name="Bills G."/>
            <person name="Bluhm B."/>
            <person name="Cannon C."/>
            <person name="Castanera R."/>
            <person name="Culley D."/>
            <person name="Daum C."/>
            <person name="Ezra D."/>
            <person name="Gonzalez J."/>
            <person name="Henrissat B."/>
            <person name="Kuo A."/>
            <person name="Liang C."/>
            <person name="Lipzen A."/>
            <person name="Lutzoni F."/>
            <person name="Magnuson J."/>
            <person name="Mondo S."/>
            <person name="Nolan M."/>
            <person name="Ohm R."/>
            <person name="Pangilinan J."/>
            <person name="Park H.-J."/>
            <person name="Ramirez L."/>
            <person name="Alfaro M."/>
            <person name="Sun H."/>
            <person name="Tritt A."/>
            <person name="Yoshinaga Y."/>
            <person name="Zwiers L.-H."/>
            <person name="Turgeon B."/>
            <person name="Goodwin S."/>
            <person name="Spatafora J."/>
            <person name="Crous P."/>
            <person name="Grigoriev I."/>
        </authorList>
    </citation>
    <scope>NUCLEOTIDE SEQUENCE [LARGE SCALE GENOMIC DNA]</scope>
    <source>
        <strain evidence="3">CECT 20119</strain>
    </source>
</reference>
<feature type="region of interest" description="Disordered" evidence="1">
    <location>
        <begin position="85"/>
        <end position="113"/>
    </location>
</feature>
<dbReference type="Proteomes" id="UP000799538">
    <property type="component" value="Unassembled WGS sequence"/>
</dbReference>
<keyword evidence="3" id="KW-1185">Reference proteome</keyword>